<feature type="transmembrane region" description="Helical" evidence="1">
    <location>
        <begin position="164"/>
        <end position="184"/>
    </location>
</feature>
<feature type="transmembrane region" description="Helical" evidence="1">
    <location>
        <begin position="227"/>
        <end position="247"/>
    </location>
</feature>
<name>A0ABP3UAI4_9FLAO</name>
<evidence type="ECO:0000256" key="1">
    <source>
        <dbReference type="SAM" id="Phobius"/>
    </source>
</evidence>
<sequence>MDKTVTISNCKNCGHNVEKVNFCSHCGAKKITKRITYKNLISEITEVYLNIDNTLIKTIKDLTIKPHIVINDYINGVRKKHLNLPSYLLLSLTLSTLLTFIKEKAFDITPEIDKSDKNSEVVEFLIETVEKFPTLGYFILIPMFSLMSRFIFRKYRRYNFLEHNVINAYLIAHITILTFIPYIITFCFGDYVEETSSIFLLIQLVYATFLFKNLYNLSYWRVLIKGFVGFLLIGLLVMGIGIISALASKILEANGLIN</sequence>
<evidence type="ECO:0000313" key="2">
    <source>
        <dbReference type="EMBL" id="GAA0725176.1"/>
    </source>
</evidence>
<protein>
    <recommendedName>
        <fullName evidence="4">DUF3667 domain-containing protein</fullName>
    </recommendedName>
</protein>
<dbReference type="InterPro" id="IPR022134">
    <property type="entry name" value="DUF3667"/>
</dbReference>
<evidence type="ECO:0000313" key="3">
    <source>
        <dbReference type="Proteomes" id="UP001501758"/>
    </source>
</evidence>
<proteinExistence type="predicted"/>
<dbReference type="Pfam" id="PF12412">
    <property type="entry name" value="DUF3667"/>
    <property type="match status" value="1"/>
</dbReference>
<evidence type="ECO:0008006" key="4">
    <source>
        <dbReference type="Google" id="ProtNLM"/>
    </source>
</evidence>
<feature type="transmembrane region" description="Helical" evidence="1">
    <location>
        <begin position="84"/>
        <end position="101"/>
    </location>
</feature>
<reference evidence="3" key="1">
    <citation type="journal article" date="2019" name="Int. J. Syst. Evol. Microbiol.">
        <title>The Global Catalogue of Microorganisms (GCM) 10K type strain sequencing project: providing services to taxonomists for standard genome sequencing and annotation.</title>
        <authorList>
            <consortium name="The Broad Institute Genomics Platform"/>
            <consortium name="The Broad Institute Genome Sequencing Center for Infectious Disease"/>
            <person name="Wu L."/>
            <person name="Ma J."/>
        </authorList>
    </citation>
    <scope>NUCLEOTIDE SEQUENCE [LARGE SCALE GENOMIC DNA]</scope>
    <source>
        <strain evidence="3">JCM 15974</strain>
    </source>
</reference>
<feature type="transmembrane region" description="Helical" evidence="1">
    <location>
        <begin position="134"/>
        <end position="152"/>
    </location>
</feature>
<gene>
    <name evidence="2" type="ORF">GCM10009430_30420</name>
</gene>
<keyword evidence="3" id="KW-1185">Reference proteome</keyword>
<organism evidence="2 3">
    <name type="scientific">Aquimarina litoralis</name>
    <dbReference type="NCBI Taxonomy" id="584605"/>
    <lineage>
        <taxon>Bacteria</taxon>
        <taxon>Pseudomonadati</taxon>
        <taxon>Bacteroidota</taxon>
        <taxon>Flavobacteriia</taxon>
        <taxon>Flavobacteriales</taxon>
        <taxon>Flavobacteriaceae</taxon>
        <taxon>Aquimarina</taxon>
    </lineage>
</organism>
<accession>A0ABP3UAI4</accession>
<keyword evidence="1" id="KW-0472">Membrane</keyword>
<feature type="transmembrane region" description="Helical" evidence="1">
    <location>
        <begin position="196"/>
        <end position="215"/>
    </location>
</feature>
<comment type="caution">
    <text evidence="2">The sequence shown here is derived from an EMBL/GenBank/DDBJ whole genome shotgun (WGS) entry which is preliminary data.</text>
</comment>
<keyword evidence="1" id="KW-0812">Transmembrane</keyword>
<dbReference type="EMBL" id="BAAAGE010000003">
    <property type="protein sequence ID" value="GAA0725176.1"/>
    <property type="molecule type" value="Genomic_DNA"/>
</dbReference>
<keyword evidence="1" id="KW-1133">Transmembrane helix</keyword>
<dbReference type="Proteomes" id="UP001501758">
    <property type="component" value="Unassembled WGS sequence"/>
</dbReference>
<dbReference type="RefSeq" id="WP_343913135.1">
    <property type="nucleotide sequence ID" value="NZ_BAAAGE010000003.1"/>
</dbReference>